<dbReference type="GO" id="GO:1990071">
    <property type="term" value="C:TRAPPII protein complex"/>
    <property type="evidence" value="ECO:0007669"/>
    <property type="project" value="InterPro"/>
</dbReference>
<dbReference type="Pfam" id="PF12735">
    <property type="entry name" value="IgD3_Trs65"/>
    <property type="match status" value="1"/>
</dbReference>
<dbReference type="PANTHER" id="PTHR28159:SF1">
    <property type="entry name" value="TRAFFICKING PROTEIN PARTICLE COMPLEX II-SPECIFIC SUBUNIT 65"/>
    <property type="match status" value="1"/>
</dbReference>
<evidence type="ECO:0000313" key="4">
    <source>
        <dbReference type="Proteomes" id="UP000789405"/>
    </source>
</evidence>
<dbReference type="AlphaFoldDB" id="A0A9N9N814"/>
<feature type="region of interest" description="Disordered" evidence="1">
    <location>
        <begin position="100"/>
        <end position="127"/>
    </location>
</feature>
<reference evidence="3" key="1">
    <citation type="submission" date="2021-06" db="EMBL/GenBank/DDBJ databases">
        <authorList>
            <person name="Kallberg Y."/>
            <person name="Tangrot J."/>
            <person name="Rosling A."/>
        </authorList>
    </citation>
    <scope>NUCLEOTIDE SEQUENCE</scope>
    <source>
        <strain evidence="3">MA453B</strain>
    </source>
</reference>
<accession>A0A9N9N814</accession>
<organism evidence="3 4">
    <name type="scientific">Dentiscutata erythropus</name>
    <dbReference type="NCBI Taxonomy" id="1348616"/>
    <lineage>
        <taxon>Eukaryota</taxon>
        <taxon>Fungi</taxon>
        <taxon>Fungi incertae sedis</taxon>
        <taxon>Mucoromycota</taxon>
        <taxon>Glomeromycotina</taxon>
        <taxon>Glomeromycetes</taxon>
        <taxon>Diversisporales</taxon>
        <taxon>Gigasporaceae</taxon>
        <taxon>Dentiscutata</taxon>
    </lineage>
</organism>
<protein>
    <submittedName>
        <fullName evidence="3">15689_t:CDS:1</fullName>
    </submittedName>
</protein>
<evidence type="ECO:0000256" key="1">
    <source>
        <dbReference type="SAM" id="MobiDB-lite"/>
    </source>
</evidence>
<proteinExistence type="predicted"/>
<dbReference type="InterPro" id="IPR024662">
    <property type="entry name" value="Trs65"/>
</dbReference>
<sequence>MISREILLSEAILDIIVPNGILECTEERVPSILSAKTRSQAFYDELLRFYLVIRLPSDSAIYDLATVNAFFHQLDINVEASLNDSYNVSVPSLSPIPRSYHHSIRSRSSSTPTPPSIPGSPSCHPSDKVNKMSEGSVIYSCPYDPNKDDEKMVIVKFNNQWICIVPLKMSVNFMKTRSANPSLSLNVSVSLQSSSSMVDEKDTPQLFGQINLLAGLADDPVFEGFSTPFHISPPRLQPLNSVNKRSLYGPIKPIKKNCSKSLSLKNALTVRMRTISVSPLDNALMIAVEIENNNAETTASFAVDKIKIDVPYSFVTRYECTQEKTTNDFPLTLNPFDQVSFLYNIVILEKPSLPTLPTQQYFLPSSTMSSRGSSRRSSVSSIFSNKIPASSPAEDRQRPLSIKIRGSPILKNEKIHAIESKWNCKLDLSSLLKRDNSIPLNKIIQQSQQNSRFTVSQTSVSSRNSTFLSTDVPTPTSIKTFNSDLNIKKHWSVPTALESINGTLVGGRVPKQKIVIDSGDCVAVSFSVNSEVVVGQIFTVQITIFNKSSEIKKFEVKVPNKNQLENNKSPLSIVTKLPSDSYEDISMLSIRGNLSNKIEPFINESDFLNKSLEFETFDADLVCLENNICTRQIQPLTCETVSISFIAMKESLHVIDLVQIVNTDTGFVTNLRNVLEILIRSRTDVTTFPALKSETDNNSIFNDVIPIRKQLIVS</sequence>
<dbReference type="EMBL" id="CAJVPY010009493">
    <property type="protein sequence ID" value="CAG8709357.1"/>
    <property type="molecule type" value="Genomic_DNA"/>
</dbReference>
<feature type="domain" description="Trafficking protein particle complex II-specific subunit 65 IgD3" evidence="2">
    <location>
        <begin position="522"/>
        <end position="677"/>
    </location>
</feature>
<gene>
    <name evidence="3" type="ORF">DERYTH_LOCUS13479</name>
</gene>
<dbReference type="OrthoDB" id="538223at2759"/>
<dbReference type="GO" id="GO:0005802">
    <property type="term" value="C:trans-Golgi network"/>
    <property type="evidence" value="ECO:0007669"/>
    <property type="project" value="TreeGrafter"/>
</dbReference>
<dbReference type="Proteomes" id="UP000789405">
    <property type="component" value="Unassembled WGS sequence"/>
</dbReference>
<name>A0A9N9N814_9GLOM</name>
<evidence type="ECO:0000259" key="2">
    <source>
        <dbReference type="Pfam" id="PF12735"/>
    </source>
</evidence>
<evidence type="ECO:0000313" key="3">
    <source>
        <dbReference type="EMBL" id="CAG8709357.1"/>
    </source>
</evidence>
<dbReference type="InterPro" id="IPR055420">
    <property type="entry name" value="IgD3_Trs65"/>
</dbReference>
<dbReference type="GO" id="GO:0006891">
    <property type="term" value="P:intra-Golgi vesicle-mediated transport"/>
    <property type="evidence" value="ECO:0007669"/>
    <property type="project" value="InterPro"/>
</dbReference>
<keyword evidence="4" id="KW-1185">Reference proteome</keyword>
<comment type="caution">
    <text evidence="3">The sequence shown here is derived from an EMBL/GenBank/DDBJ whole genome shotgun (WGS) entry which is preliminary data.</text>
</comment>
<dbReference type="PANTHER" id="PTHR28159">
    <property type="entry name" value="TRAFFICKING PROTEIN PARTICLE COMPLEX II-SPECIFIC SUBUNIT 65"/>
    <property type="match status" value="1"/>
</dbReference>